<evidence type="ECO:0000259" key="3">
    <source>
        <dbReference type="PROSITE" id="PS50966"/>
    </source>
</evidence>
<dbReference type="GO" id="GO:0008270">
    <property type="term" value="F:zinc ion binding"/>
    <property type="evidence" value="ECO:0007669"/>
    <property type="project" value="UniProtKB-KW"/>
</dbReference>
<accession>A0A8J7P9S1</accession>
<sequence length="473" mass="52928">MISSTKYRTGASIILYMSRAKDLYTSEAVLAMAPDAASAKNGSDLANSRKWQNLGAVENCLWGECQGSGSKPYQTRIDLGGPAFKCSCPSRKFPCKHGLALLLLALKSDDLFSLGEPPDWVTEWLEARDERAVKKKEKEERPKSEEELQKQEASKEKRKQGRIDNVESGIDELVTFMKDVIRQGTAQIQSKPVSYFQERAARLIDAQAPGLANRVIDLSATAGGDWQGNMLAGLGQLFLICKAFEQAKNNAVPELLKHDIYTAIGFNQSQEELLKNEENRLDGLFCVLGQTVTQEDKLRVQRSYFYHIESGNLALVLDFAHGISPFARVMVPGSFYQASLVYFKSSTPLRALIKDIGSRLEDFHFDWQFKGETVESARHFLSRLLSENPFIDSRPIIFSRCRVFHLSHNWWLRDKEDNHLPIKTGALDLWPLAAFSGGAEIDLLADFDGQTAVPILAAHKGEILRLEAKKASL</sequence>
<organism evidence="4 5">
    <name type="scientific">Candidatus Obscuribacter phosphatis</name>
    <dbReference type="NCBI Taxonomy" id="1906157"/>
    <lineage>
        <taxon>Bacteria</taxon>
        <taxon>Bacillati</taxon>
        <taxon>Candidatus Melainabacteria</taxon>
        <taxon>Candidatus Obscuribacterales</taxon>
        <taxon>Candidatus Obscuribacteraceae</taxon>
        <taxon>Candidatus Obscuribacter</taxon>
    </lineage>
</organism>
<evidence type="ECO:0000256" key="1">
    <source>
        <dbReference type="PROSITE-ProRule" id="PRU00325"/>
    </source>
</evidence>
<comment type="caution">
    <text evidence="4">The sequence shown here is derived from an EMBL/GenBank/DDBJ whole genome shotgun (WGS) entry which is preliminary data.</text>
</comment>
<keyword evidence="1" id="KW-0479">Metal-binding</keyword>
<keyword evidence="1" id="KW-0863">Zinc-finger</keyword>
<keyword evidence="1" id="KW-0862">Zinc</keyword>
<dbReference type="PROSITE" id="PS50966">
    <property type="entry name" value="ZF_SWIM"/>
    <property type="match status" value="1"/>
</dbReference>
<dbReference type="InterPro" id="IPR007527">
    <property type="entry name" value="Znf_SWIM"/>
</dbReference>
<protein>
    <submittedName>
        <fullName evidence="4">SWIM zinc finger family protein</fullName>
    </submittedName>
</protein>
<dbReference type="EMBL" id="JAFLCK010000007">
    <property type="protein sequence ID" value="MBN8660097.1"/>
    <property type="molecule type" value="Genomic_DNA"/>
</dbReference>
<dbReference type="Proteomes" id="UP000664277">
    <property type="component" value="Unassembled WGS sequence"/>
</dbReference>
<feature type="region of interest" description="Disordered" evidence="2">
    <location>
        <begin position="132"/>
        <end position="162"/>
    </location>
</feature>
<feature type="domain" description="SWIM-type" evidence="3">
    <location>
        <begin position="73"/>
        <end position="106"/>
    </location>
</feature>
<evidence type="ECO:0000313" key="4">
    <source>
        <dbReference type="EMBL" id="MBN8660097.1"/>
    </source>
</evidence>
<proteinExistence type="predicted"/>
<evidence type="ECO:0000256" key="2">
    <source>
        <dbReference type="SAM" id="MobiDB-lite"/>
    </source>
</evidence>
<reference evidence="4" key="1">
    <citation type="submission" date="2021-02" db="EMBL/GenBank/DDBJ databases">
        <title>Genome-Resolved Metagenomics of a Microbial Community Performing Photosynthetic Biological Nutrient Removal.</title>
        <authorList>
            <person name="Mcdaniel E.A."/>
        </authorList>
    </citation>
    <scope>NUCLEOTIDE SEQUENCE</scope>
    <source>
        <strain evidence="4">UWPOB_OBS1</strain>
    </source>
</reference>
<dbReference type="AlphaFoldDB" id="A0A8J7P9S1"/>
<gene>
    <name evidence="4" type="ORF">J0M35_07010</name>
</gene>
<dbReference type="Pfam" id="PF04434">
    <property type="entry name" value="SWIM"/>
    <property type="match status" value="1"/>
</dbReference>
<name>A0A8J7P9S1_9BACT</name>
<evidence type="ECO:0000313" key="5">
    <source>
        <dbReference type="Proteomes" id="UP000664277"/>
    </source>
</evidence>